<evidence type="ECO:0000313" key="3">
    <source>
        <dbReference type="Proteomes" id="UP000499080"/>
    </source>
</evidence>
<dbReference type="AlphaFoldDB" id="A0A4Y1ZY80"/>
<organism evidence="2 3">
    <name type="scientific">Araneus ventricosus</name>
    <name type="common">Orbweaver spider</name>
    <name type="synonym">Epeira ventricosa</name>
    <dbReference type="NCBI Taxonomy" id="182803"/>
    <lineage>
        <taxon>Eukaryota</taxon>
        <taxon>Metazoa</taxon>
        <taxon>Ecdysozoa</taxon>
        <taxon>Arthropoda</taxon>
        <taxon>Chelicerata</taxon>
        <taxon>Arachnida</taxon>
        <taxon>Araneae</taxon>
        <taxon>Araneomorphae</taxon>
        <taxon>Entelegynae</taxon>
        <taxon>Araneoidea</taxon>
        <taxon>Araneidae</taxon>
        <taxon>Araneus</taxon>
    </lineage>
</organism>
<dbReference type="Proteomes" id="UP000499080">
    <property type="component" value="Unassembled WGS sequence"/>
</dbReference>
<sequence length="37" mass="3889">MPQHPGNLKDSSHELNKGTKAGFRMDGTGLGKTYSAG</sequence>
<gene>
    <name evidence="2" type="ORF">AVEN_13670_1</name>
</gene>
<name>A0A4Y1ZY80_ARAVE</name>
<reference evidence="2 3" key="1">
    <citation type="journal article" date="2019" name="Sci. Rep.">
        <title>Orb-weaving spider Araneus ventricosus genome elucidates the spidroin gene catalogue.</title>
        <authorList>
            <person name="Kono N."/>
            <person name="Nakamura H."/>
            <person name="Ohtoshi R."/>
            <person name="Moran D.A.P."/>
            <person name="Shinohara A."/>
            <person name="Yoshida Y."/>
            <person name="Fujiwara M."/>
            <person name="Mori M."/>
            <person name="Tomita M."/>
            <person name="Arakawa K."/>
        </authorList>
    </citation>
    <scope>NUCLEOTIDE SEQUENCE [LARGE SCALE GENOMIC DNA]</scope>
</reference>
<feature type="non-terminal residue" evidence="2">
    <location>
        <position position="37"/>
    </location>
</feature>
<dbReference type="EMBL" id="BGPR01154617">
    <property type="protein sequence ID" value="GBL72145.1"/>
    <property type="molecule type" value="Genomic_DNA"/>
</dbReference>
<evidence type="ECO:0000256" key="1">
    <source>
        <dbReference type="SAM" id="MobiDB-lite"/>
    </source>
</evidence>
<evidence type="ECO:0000313" key="2">
    <source>
        <dbReference type="EMBL" id="GBL72145.1"/>
    </source>
</evidence>
<feature type="region of interest" description="Disordered" evidence="1">
    <location>
        <begin position="1"/>
        <end position="37"/>
    </location>
</feature>
<proteinExistence type="predicted"/>
<accession>A0A4Y1ZY80</accession>
<comment type="caution">
    <text evidence="2">The sequence shown here is derived from an EMBL/GenBank/DDBJ whole genome shotgun (WGS) entry which is preliminary data.</text>
</comment>
<protein>
    <submittedName>
        <fullName evidence="2">Uncharacterized protein</fullName>
    </submittedName>
</protein>
<keyword evidence="3" id="KW-1185">Reference proteome</keyword>